<dbReference type="GO" id="GO:0005524">
    <property type="term" value="F:ATP binding"/>
    <property type="evidence" value="ECO:0007669"/>
    <property type="project" value="UniProtKB-KW"/>
</dbReference>
<dbReference type="InterPro" id="IPR017871">
    <property type="entry name" value="ABC_transporter-like_CS"/>
</dbReference>
<dbReference type="InterPro" id="IPR051120">
    <property type="entry name" value="ABC_AA/LPS_Transport"/>
</dbReference>
<keyword evidence="2" id="KW-0547">Nucleotide-binding</keyword>
<dbReference type="EMBL" id="QDKM01000001">
    <property type="protein sequence ID" value="PVH30161.1"/>
    <property type="molecule type" value="Genomic_DNA"/>
</dbReference>
<dbReference type="PANTHER" id="PTHR45772">
    <property type="entry name" value="CONSERVED COMPONENT OF ABC TRANSPORTER FOR NATURAL AMINO ACIDS-RELATED"/>
    <property type="match status" value="1"/>
</dbReference>
<evidence type="ECO:0000313" key="5">
    <source>
        <dbReference type="EMBL" id="PVH30161.1"/>
    </source>
</evidence>
<evidence type="ECO:0000256" key="1">
    <source>
        <dbReference type="ARBA" id="ARBA00022448"/>
    </source>
</evidence>
<reference evidence="5 6" key="1">
    <citation type="submission" date="2018-04" db="EMBL/GenBank/DDBJ databases">
        <title>Pararhodobacter oceanense sp. nov., isolated from marine intertidal sediment.</title>
        <authorList>
            <person name="Wang X.-L."/>
            <person name="Du Z.-J."/>
        </authorList>
    </citation>
    <scope>NUCLEOTIDE SEQUENCE [LARGE SCALE GENOMIC DNA]</scope>
    <source>
        <strain evidence="5 6">AM505</strain>
    </source>
</reference>
<sequence length="258" mass="27353">MQLGGAAVTVSSALLEVEDITKRFGGIVALDGLNLTLKPGELRCILGPNGCGKTTLFNVLTGAFKPTSGRVRFRGEVISGKGPVAISRRGISRKFQVPGIFPDLTAQQNIALPMAAASRKPTVRTLVRRAPDPARLAELLDFAGLSDKADMLASDLAHGEKQRLEVAMLLAVDADLLLLDEPTAGMSKGETASIAALIRKLTSDFGKTVLVIEHDMQFVRALDCPITVMARGAVIAGGTYDEVRSNPQVIECYLGRAA</sequence>
<proteinExistence type="predicted"/>
<gene>
    <name evidence="5" type="ORF">DDE20_00915</name>
</gene>
<dbReference type="InterPro" id="IPR003593">
    <property type="entry name" value="AAA+_ATPase"/>
</dbReference>
<dbReference type="Gene3D" id="3.40.50.300">
    <property type="entry name" value="P-loop containing nucleotide triphosphate hydrolases"/>
    <property type="match status" value="1"/>
</dbReference>
<protein>
    <submittedName>
        <fullName evidence="5">ABC transporter ATP-binding protein</fullName>
    </submittedName>
</protein>
<comment type="caution">
    <text evidence="5">The sequence shown here is derived from an EMBL/GenBank/DDBJ whole genome shotgun (WGS) entry which is preliminary data.</text>
</comment>
<keyword evidence="6" id="KW-1185">Reference proteome</keyword>
<evidence type="ECO:0000259" key="4">
    <source>
        <dbReference type="PROSITE" id="PS50893"/>
    </source>
</evidence>
<name>A0A2T8HXK7_9RHOB</name>
<dbReference type="Pfam" id="PF12399">
    <property type="entry name" value="BCA_ABC_TP_C"/>
    <property type="match status" value="1"/>
</dbReference>
<evidence type="ECO:0000256" key="2">
    <source>
        <dbReference type="ARBA" id="ARBA00022741"/>
    </source>
</evidence>
<feature type="domain" description="ABC transporter" evidence="4">
    <location>
        <begin position="15"/>
        <end position="256"/>
    </location>
</feature>
<dbReference type="Pfam" id="PF00005">
    <property type="entry name" value="ABC_tran"/>
    <property type="match status" value="1"/>
</dbReference>
<organism evidence="5 6">
    <name type="scientific">Pararhodobacter oceanensis</name>
    <dbReference type="NCBI Taxonomy" id="2172121"/>
    <lineage>
        <taxon>Bacteria</taxon>
        <taxon>Pseudomonadati</taxon>
        <taxon>Pseudomonadota</taxon>
        <taxon>Alphaproteobacteria</taxon>
        <taxon>Rhodobacterales</taxon>
        <taxon>Paracoccaceae</taxon>
        <taxon>Pararhodobacter</taxon>
    </lineage>
</organism>
<dbReference type="SUPFAM" id="SSF52540">
    <property type="entry name" value="P-loop containing nucleoside triphosphate hydrolases"/>
    <property type="match status" value="1"/>
</dbReference>
<dbReference type="OrthoDB" id="9806149at2"/>
<dbReference type="PROSITE" id="PS50893">
    <property type="entry name" value="ABC_TRANSPORTER_2"/>
    <property type="match status" value="1"/>
</dbReference>
<accession>A0A2T8HXK7</accession>
<dbReference type="InterPro" id="IPR032823">
    <property type="entry name" value="BCA_ABC_TP_C"/>
</dbReference>
<keyword evidence="3 5" id="KW-0067">ATP-binding</keyword>
<dbReference type="GO" id="GO:0005886">
    <property type="term" value="C:plasma membrane"/>
    <property type="evidence" value="ECO:0007669"/>
    <property type="project" value="TreeGrafter"/>
</dbReference>
<dbReference type="PROSITE" id="PS00211">
    <property type="entry name" value="ABC_TRANSPORTER_1"/>
    <property type="match status" value="1"/>
</dbReference>
<evidence type="ECO:0000313" key="6">
    <source>
        <dbReference type="Proteomes" id="UP000245911"/>
    </source>
</evidence>
<keyword evidence="1" id="KW-0813">Transport</keyword>
<evidence type="ECO:0000256" key="3">
    <source>
        <dbReference type="ARBA" id="ARBA00022840"/>
    </source>
</evidence>
<dbReference type="InterPro" id="IPR003439">
    <property type="entry name" value="ABC_transporter-like_ATP-bd"/>
</dbReference>
<dbReference type="Proteomes" id="UP000245911">
    <property type="component" value="Unassembled WGS sequence"/>
</dbReference>
<dbReference type="InterPro" id="IPR027417">
    <property type="entry name" value="P-loop_NTPase"/>
</dbReference>
<dbReference type="SMART" id="SM00382">
    <property type="entry name" value="AAA"/>
    <property type="match status" value="1"/>
</dbReference>
<dbReference type="CDD" id="cd03219">
    <property type="entry name" value="ABC_Mj1267_LivG_branched"/>
    <property type="match status" value="1"/>
</dbReference>
<dbReference type="PANTHER" id="PTHR45772:SF8">
    <property type="entry name" value="HIGH-AFFINITY BRANCHED-CHAIN AMINO ACID TRANSPORT ATP-BINDING PROTEIN"/>
    <property type="match status" value="1"/>
</dbReference>
<dbReference type="GO" id="GO:0016887">
    <property type="term" value="F:ATP hydrolysis activity"/>
    <property type="evidence" value="ECO:0007669"/>
    <property type="project" value="InterPro"/>
</dbReference>
<dbReference type="AlphaFoldDB" id="A0A2T8HXK7"/>